<sequence>MKYAVVVHHDEGSAYGVSVPDLPGCFSAGDSFDEVLDSVIEAIEFHLEGMAEEGMEIPSAEPIEAHLDNPDYAGGTWGFVDIDLNPYLGKTEKINVTLPSAIIRKIDAKHKNRSRFLAEAALKALT</sequence>
<dbReference type="InterPro" id="IPR051404">
    <property type="entry name" value="TA_system_antitoxin"/>
</dbReference>
<reference evidence="2 3" key="1">
    <citation type="submission" date="2018-07" db="EMBL/GenBank/DDBJ databases">
        <title>Halioglobus sp. genome submission.</title>
        <authorList>
            <person name="Ye M.-Q."/>
            <person name="Du Z.-J."/>
        </authorList>
    </citation>
    <scope>NUCLEOTIDE SEQUENCE [LARGE SCALE GENOMIC DNA]</scope>
    <source>
        <strain evidence="2 3">U0301</strain>
    </source>
</reference>
<dbReference type="PANTHER" id="PTHR34504">
    <property type="entry name" value="ANTITOXIN HICB"/>
    <property type="match status" value="1"/>
</dbReference>
<evidence type="ECO:0000313" key="2">
    <source>
        <dbReference type="EMBL" id="RLQ23249.1"/>
    </source>
</evidence>
<dbReference type="Gene3D" id="3.30.160.250">
    <property type="match status" value="1"/>
</dbReference>
<proteinExistence type="predicted"/>
<evidence type="ECO:0000313" key="3">
    <source>
        <dbReference type="Proteomes" id="UP000265509"/>
    </source>
</evidence>
<dbReference type="AlphaFoldDB" id="A0A3L7E2I0"/>
<keyword evidence="3" id="KW-1185">Reference proteome</keyword>
<comment type="caution">
    <text evidence="2">The sequence shown here is derived from an EMBL/GenBank/DDBJ whole genome shotgun (WGS) entry which is preliminary data.</text>
</comment>
<dbReference type="Proteomes" id="UP000265509">
    <property type="component" value="Unassembled WGS sequence"/>
</dbReference>
<evidence type="ECO:0000259" key="1">
    <source>
        <dbReference type="Pfam" id="PF15919"/>
    </source>
</evidence>
<accession>A0A3L7E2I0</accession>
<dbReference type="RefSeq" id="WP_117953016.1">
    <property type="nucleotide sequence ID" value="NZ_QRAN01000003.1"/>
</dbReference>
<gene>
    <name evidence="2" type="ORF">DWB85_04600</name>
</gene>
<dbReference type="InterPro" id="IPR035069">
    <property type="entry name" value="TTHA1013/TTHA0281-like"/>
</dbReference>
<dbReference type="OrthoDB" id="9807959at2"/>
<protein>
    <submittedName>
        <fullName evidence="2">Type II toxin-antitoxin system HicB family antitoxin</fullName>
    </submittedName>
</protein>
<feature type="domain" description="HicB-like antitoxin of toxin-antitoxin system" evidence="1">
    <location>
        <begin position="3"/>
        <end position="121"/>
    </location>
</feature>
<dbReference type="SUPFAM" id="SSF143100">
    <property type="entry name" value="TTHA1013/TTHA0281-like"/>
    <property type="match status" value="1"/>
</dbReference>
<dbReference type="EMBL" id="QRAN01000003">
    <property type="protein sequence ID" value="RLQ23249.1"/>
    <property type="molecule type" value="Genomic_DNA"/>
</dbReference>
<organism evidence="2 3">
    <name type="scientific">Seongchinamella sediminis</name>
    <dbReference type="NCBI Taxonomy" id="2283635"/>
    <lineage>
        <taxon>Bacteria</taxon>
        <taxon>Pseudomonadati</taxon>
        <taxon>Pseudomonadota</taxon>
        <taxon>Gammaproteobacteria</taxon>
        <taxon>Cellvibrionales</taxon>
        <taxon>Halieaceae</taxon>
        <taxon>Seongchinamella</taxon>
    </lineage>
</organism>
<dbReference type="PANTHER" id="PTHR34504:SF2">
    <property type="entry name" value="UPF0150 PROTEIN SSL0259"/>
    <property type="match status" value="1"/>
</dbReference>
<name>A0A3L7E2I0_9GAMM</name>
<dbReference type="InterPro" id="IPR031807">
    <property type="entry name" value="HicB-like"/>
</dbReference>
<dbReference type="Pfam" id="PF15919">
    <property type="entry name" value="HicB_lk_antitox"/>
    <property type="match status" value="1"/>
</dbReference>